<dbReference type="RefSeq" id="WP_330072468.1">
    <property type="nucleotide sequence ID" value="NZ_JAZDDF010000002.1"/>
</dbReference>
<dbReference type="PANTHER" id="PTHR16026:SF0">
    <property type="entry name" value="CARTILAGE ACIDIC PROTEIN 1"/>
    <property type="match status" value="1"/>
</dbReference>
<dbReference type="Proteomes" id="UP001343698">
    <property type="component" value="Unassembled WGS sequence"/>
</dbReference>
<dbReference type="InterPro" id="IPR011519">
    <property type="entry name" value="UnbV_ASPIC"/>
</dbReference>
<sequence>MYCILSLISGCGRTTDTEELKNTDSLFKMVSSEVSNVYFNNKIEENDRFNMVDFFYVYNGGGVAIGDLNNDGLSELYFTGNMVSDALYLNQGGLRFKNVTSALGTMTEGWSTGVSMVDINHDGLLDIYVCRSGNYKKEMRKNLLYINQGNLVFKEQAAQYNLDDDSFSTQAAFFDYDRDGDLDMYLLNHTNDMRNPNNIVALVKDGSGLANDRLYRNDEDQGEGIKFTDVTTQAGITFDGFGLGIGIADINRDGWEDIFVTNDFLANDYIYINQQDGTFKEMSSTYLGHVSHFSMGNDVADFNNDGLVDLVTVDMRPSSNYGEKKMSGALNFDLFEKSMEYGYLPQYMRNTLQVNMGAGNGNSFSEIGQLVGMDATDWSWGPLFADFDNDGFKDLFISNGYLRDITDLDFINYTSSLTDNIAPDSLDVVLKKMAREMPSIKVPNVMLKNTGDKGFINTTHEWGLEIPSLSNGAAYGDLDNDGDLDLVINNINEEAAIYENRSNALTKNNFLQIELNFDSLNTLGIGTEVKLYQGDKHQLYRQSPTRGYQSSMDHTLHVGLGRSNKVDSLLITWPNGITKKLIGPKINSTVRLDPSDGVETSISGFSANEQLFKDVSPRLGDKAKHGDALYYDFNREYLLPHKLSEQGPGIAVGDVNGDGFEDFFMGGGYNYSGMLFYGSISGDFQMQELVSNEEEKYNEDTGVLLFDFDTDGDLDLYIASGSNEFYENSQYYQDRLYINDGKGNFQLTQGVLPPLRTSNSCVRAADFDNDGDLDLFVGGRLTPLKYPIPCNSYLLENMDGKFIDVTNKKATSLRKQGMVKDALWTDFDTDGDLDLIVVGEFMAIEFYENIEGGLRSVSDKTGLTHTSGLWNSIKGGDFDNDGDVDYVLGNLGLNSRYKASKEEPLAIYALDLDKNGSIDPIMSFYRDGKEYPVHTRDDLLKQVPALKKKFPDYKSYAKASIDDVLTQQDKSSAYTLRAFNLASSLLINLGNGKFQLKELPIEAQIAPIYGMAIADYDFDGNLDMVLSGNDYGTEVSLGRYDALKGVFLKGLGNSDFSVLPHDKTGLWIDGNTRGFASINANGTLTELIGVNNGNMRSFQLIDRKDNENLLKIPSKALYAKIFLENGKSRIVEFYHGSGYLSQTTRDILLTGKETRIVVYGSGDIILFEKYFK</sequence>
<proteinExistence type="predicted"/>
<dbReference type="Pfam" id="PF07593">
    <property type="entry name" value="UnbV_ASPIC"/>
    <property type="match status" value="1"/>
</dbReference>
<evidence type="ECO:0000313" key="4">
    <source>
        <dbReference type="Proteomes" id="UP001343698"/>
    </source>
</evidence>
<dbReference type="Pfam" id="PF13517">
    <property type="entry name" value="FG-GAP_3"/>
    <property type="match status" value="4"/>
</dbReference>
<dbReference type="Gene3D" id="2.130.10.130">
    <property type="entry name" value="Integrin alpha, N-terminal"/>
    <property type="match status" value="3"/>
</dbReference>
<evidence type="ECO:0000259" key="2">
    <source>
        <dbReference type="Pfam" id="PF07593"/>
    </source>
</evidence>
<dbReference type="EMBL" id="JAZDDF010000002">
    <property type="protein sequence ID" value="MEE1972444.1"/>
    <property type="molecule type" value="Genomic_DNA"/>
</dbReference>
<reference evidence="3 4" key="1">
    <citation type="submission" date="2024-01" db="EMBL/GenBank/DDBJ databases">
        <title>Maribacter spp. originated from different algae showed divergent polysaccharides utilization ability.</title>
        <authorList>
            <person name="Wang H."/>
            <person name="Wu Y."/>
        </authorList>
    </citation>
    <scope>NUCLEOTIDE SEQUENCE [LARGE SCALE GENOMIC DNA]</scope>
    <source>
        <strain evidence="3 4">KPT27_14</strain>
    </source>
</reference>
<accession>A0ABU7IHL9</accession>
<dbReference type="InterPro" id="IPR027039">
    <property type="entry name" value="Crtac1"/>
</dbReference>
<protein>
    <submittedName>
        <fullName evidence="3">VCBS repeat-containing protein</fullName>
    </submittedName>
</protein>
<evidence type="ECO:0000313" key="3">
    <source>
        <dbReference type="EMBL" id="MEE1972444.1"/>
    </source>
</evidence>
<dbReference type="PANTHER" id="PTHR16026">
    <property type="entry name" value="CARTILAGE ACIDIC PROTEIN 1"/>
    <property type="match status" value="1"/>
</dbReference>
<gene>
    <name evidence="3" type="ORF">V1H85_08320</name>
</gene>
<comment type="caution">
    <text evidence="3">The sequence shown here is derived from an EMBL/GenBank/DDBJ whole genome shotgun (WGS) entry which is preliminary data.</text>
</comment>
<dbReference type="InterPro" id="IPR013517">
    <property type="entry name" value="FG-GAP"/>
</dbReference>
<dbReference type="InterPro" id="IPR028994">
    <property type="entry name" value="Integrin_alpha_N"/>
</dbReference>
<keyword evidence="1" id="KW-0732">Signal</keyword>
<keyword evidence="4" id="KW-1185">Reference proteome</keyword>
<feature type="domain" description="ASPIC/UnbV" evidence="2">
    <location>
        <begin position="524"/>
        <end position="590"/>
    </location>
</feature>
<dbReference type="SUPFAM" id="SSF69318">
    <property type="entry name" value="Integrin alpha N-terminal domain"/>
    <property type="match status" value="3"/>
</dbReference>
<name>A0ABU7IHL9_9FLAO</name>
<evidence type="ECO:0000256" key="1">
    <source>
        <dbReference type="ARBA" id="ARBA00022729"/>
    </source>
</evidence>
<organism evidence="3 4">
    <name type="scientific">Maribacter flavus</name>
    <dbReference type="NCBI Taxonomy" id="1658664"/>
    <lineage>
        <taxon>Bacteria</taxon>
        <taxon>Pseudomonadati</taxon>
        <taxon>Bacteroidota</taxon>
        <taxon>Flavobacteriia</taxon>
        <taxon>Flavobacteriales</taxon>
        <taxon>Flavobacteriaceae</taxon>
        <taxon>Maribacter</taxon>
    </lineage>
</organism>